<dbReference type="InterPro" id="IPR022221">
    <property type="entry name" value="TypeIII_RM_meth"/>
</dbReference>
<keyword evidence="2 7" id="KW-0489">Methyltransferase</keyword>
<organism evidence="7 8">
    <name type="scientific">Kosmotoga olearia (strain ATCC BAA-1733 / DSM 21960 / TBF 19.5.1)</name>
    <dbReference type="NCBI Taxonomy" id="521045"/>
    <lineage>
        <taxon>Bacteria</taxon>
        <taxon>Thermotogati</taxon>
        <taxon>Thermotogota</taxon>
        <taxon>Thermotogae</taxon>
        <taxon>Kosmotogales</taxon>
        <taxon>Kosmotogaceae</taxon>
        <taxon>Kosmotoga</taxon>
    </lineage>
</organism>
<dbReference type="Gene3D" id="3.40.50.150">
    <property type="entry name" value="Vaccinia Virus protein VP39"/>
    <property type="match status" value="1"/>
</dbReference>
<dbReference type="GO" id="GO:0032259">
    <property type="term" value="P:methylation"/>
    <property type="evidence" value="ECO:0007669"/>
    <property type="project" value="UniProtKB-KW"/>
</dbReference>
<accession>C5CHT5</accession>
<dbReference type="KEGG" id="kol:Kole_0062"/>
<dbReference type="PIRSF" id="PIRSF015855">
    <property type="entry name" value="TypeIII_Mtase_mKpnI"/>
    <property type="match status" value="1"/>
</dbReference>
<dbReference type="eggNOG" id="COG2189">
    <property type="taxonomic scope" value="Bacteria"/>
</dbReference>
<feature type="domain" description="Type III restriction/modification enzyme methylation subunit" evidence="6">
    <location>
        <begin position="37"/>
        <end position="92"/>
    </location>
</feature>
<evidence type="ECO:0000256" key="3">
    <source>
        <dbReference type="ARBA" id="ARBA00022679"/>
    </source>
</evidence>
<dbReference type="EMBL" id="CP001634">
    <property type="protein sequence ID" value="ACR78791.1"/>
    <property type="molecule type" value="Genomic_DNA"/>
</dbReference>
<keyword evidence="3" id="KW-0808">Transferase</keyword>
<keyword evidence="4" id="KW-0949">S-adenosyl-L-methionine</keyword>
<comment type="similarity">
    <text evidence="1">Belongs to the N(4)/N(6)-methyltransferase family.</text>
</comment>
<dbReference type="GO" id="GO:0003677">
    <property type="term" value="F:DNA binding"/>
    <property type="evidence" value="ECO:0007669"/>
    <property type="project" value="InterPro"/>
</dbReference>
<evidence type="ECO:0000256" key="4">
    <source>
        <dbReference type="ARBA" id="ARBA00022691"/>
    </source>
</evidence>
<evidence type="ECO:0000313" key="8">
    <source>
        <dbReference type="Proteomes" id="UP000002382"/>
    </source>
</evidence>
<dbReference type="HOGENOM" id="CLU_029607_1_0_0"/>
<dbReference type="SUPFAM" id="SSF53335">
    <property type="entry name" value="S-adenosyl-L-methionine-dependent methyltransferases"/>
    <property type="match status" value="1"/>
</dbReference>
<dbReference type="PRINTS" id="PR00506">
    <property type="entry name" value="D21N6MTFRASE"/>
</dbReference>
<dbReference type="Pfam" id="PF01555">
    <property type="entry name" value="N6_N4_Mtase"/>
    <property type="match status" value="1"/>
</dbReference>
<dbReference type="InterPro" id="IPR002295">
    <property type="entry name" value="N4/N6-MTase_EcoPI_Mod-like"/>
</dbReference>
<feature type="domain" description="DNA methylase N-4/N-6" evidence="5">
    <location>
        <begin position="210"/>
        <end position="541"/>
    </location>
</feature>
<dbReference type="STRING" id="521045.Kole_0062"/>
<name>C5CHT5_KOSOT</name>
<dbReference type="GO" id="GO:0008170">
    <property type="term" value="F:N-methyltransferase activity"/>
    <property type="evidence" value="ECO:0007669"/>
    <property type="project" value="InterPro"/>
</dbReference>
<dbReference type="PROSITE" id="PS00092">
    <property type="entry name" value="N6_MTASE"/>
    <property type="match status" value="1"/>
</dbReference>
<evidence type="ECO:0000256" key="2">
    <source>
        <dbReference type="ARBA" id="ARBA00022603"/>
    </source>
</evidence>
<proteinExistence type="inferred from homology"/>
<dbReference type="Pfam" id="PF12564">
    <property type="entry name" value="TypeIII_RM_meth"/>
    <property type="match status" value="1"/>
</dbReference>
<evidence type="ECO:0000259" key="5">
    <source>
        <dbReference type="Pfam" id="PF01555"/>
    </source>
</evidence>
<reference evidence="7 8" key="1">
    <citation type="submission" date="2009-06" db="EMBL/GenBank/DDBJ databases">
        <title>Complete sequence of Thermotogales bacterium TBF 19.5.1.</title>
        <authorList>
            <consortium name="US DOE Joint Genome Institute"/>
            <person name="Lucas S."/>
            <person name="Copeland A."/>
            <person name="Lapidus A."/>
            <person name="Glavina del Rio T."/>
            <person name="Tice H."/>
            <person name="Bruce D."/>
            <person name="Goodwin L."/>
            <person name="Pitluck S."/>
            <person name="Chertkov O."/>
            <person name="Brettin T."/>
            <person name="Detter J.C."/>
            <person name="Han C."/>
            <person name="Schmutz J."/>
            <person name="Larimer F."/>
            <person name="Land M."/>
            <person name="Hauser L."/>
            <person name="Kyrpides N."/>
            <person name="Ovchinnikova G."/>
            <person name="Noll K."/>
        </authorList>
    </citation>
    <scope>NUCLEOTIDE SEQUENCE [LARGE SCALE GENOMIC DNA]</scope>
    <source>
        <strain evidence="8">ATCC BAA-1733 / DSM 21960 / TBF 19.5.1</strain>
    </source>
</reference>
<dbReference type="OrthoDB" id="9800801at2"/>
<evidence type="ECO:0000313" key="7">
    <source>
        <dbReference type="EMBL" id="ACR78791.1"/>
    </source>
</evidence>
<evidence type="ECO:0000256" key="1">
    <source>
        <dbReference type="ARBA" id="ARBA00006594"/>
    </source>
</evidence>
<dbReference type="Proteomes" id="UP000002382">
    <property type="component" value="Chromosome"/>
</dbReference>
<dbReference type="InterPro" id="IPR002052">
    <property type="entry name" value="DNA_methylase_N6_adenine_CS"/>
</dbReference>
<dbReference type="InterPro" id="IPR029063">
    <property type="entry name" value="SAM-dependent_MTases_sf"/>
</dbReference>
<dbReference type="RefSeq" id="WP_012744579.1">
    <property type="nucleotide sequence ID" value="NC_012785.1"/>
</dbReference>
<dbReference type="InterPro" id="IPR002941">
    <property type="entry name" value="DNA_methylase_N4/N6"/>
</dbReference>
<reference evidence="7 8" key="2">
    <citation type="journal article" date="2011" name="J. Bacteriol.">
        <title>Genome Sequence of Kosmotoga olearia Strain TBF 19.5.1, a Thermophilic Bacterium with a Wide Growth Temperature Range, Isolated from the Troll B Oil Platform in the North Sea.</title>
        <authorList>
            <person name="Swithers K.S."/>
            <person name="Dipippo J.L."/>
            <person name="Bruce D.C."/>
            <person name="Detter C."/>
            <person name="Tapia R."/>
            <person name="Han S."/>
            <person name="Goodwin L.A."/>
            <person name="Han J."/>
            <person name="Woyke T."/>
            <person name="Pitluck S."/>
            <person name="Pennacchio L."/>
            <person name="Nolan M."/>
            <person name="Mikhailova N."/>
            <person name="Land M.L."/>
            <person name="Nesbo C.L."/>
            <person name="Gogarten J.P."/>
            <person name="Noll K.M."/>
        </authorList>
    </citation>
    <scope>NUCLEOTIDE SEQUENCE [LARGE SCALE GENOMIC DNA]</scope>
    <source>
        <strain evidence="8">ATCC BAA-1733 / DSM 21960 / TBF 19.5.1</strain>
    </source>
</reference>
<evidence type="ECO:0000259" key="6">
    <source>
        <dbReference type="Pfam" id="PF12564"/>
    </source>
</evidence>
<sequence length="683" mass="79442">MTLMEELKELLKEDTRFVDTEGKLLKNKIVEHALKLDKGLIKLLLKNKRIKEHFFKDVDGVLVFDKEKFMKFIDNKEFLPDSYTAFKNKIGLANKEGKYLAKSKEIVLVWPYKDCVLEGGQEKSDEKRKEIFHNVILAPDEIDRLLEPKVFTNFKRIDKDGEHQLDGFRRDDEINRKRGLPEDTITDNLIIKGNNLLVLYSLLKEFRGKVKLIYIDPPYNTGSDEFQYNDNFRHSTWLTFMKNRLEVAKELLKDDGAIFVQLDHHEIGYLNVLMDETFGRGNKVQIIAIKTASPAGFKVVNPGPIDVTEYILFYARDKKKFNFKLQYVEVEYHENYDRVILNFEDKPENWKLESIKKVVLEENGIPVTGSLRKAYKEAQRRWGKYWKIIFNQLIAEFALRNKERIVSIRDPHKPSESLKQLLIKSKKERDRIFVYGREGADPIFVINGGALAFYKNKVKNIGGREVPTELLTDFWGDISWAGIANEGGVRLKEGKKPEALLKRIIELSTEENDIVLDFFMGTGTTCAVAHKMGRQYIGVEQLDYGENSAVVRLKNVINGDQTGISKAVGWQGGGDFIYMGLMKNNEIYIEKIENAKTTEELLNIWKDINHNGFLSYRVDSKLFDENIEEFKALSLDEQKKLLLEMLEYNDLYVNYSEIDDVIYNVSEEDKKLNKDFYEERKDA</sequence>
<gene>
    <name evidence="7" type="ordered locus">Kole_0062</name>
</gene>
<dbReference type="AlphaFoldDB" id="C5CHT5"/>
<keyword evidence="8" id="KW-1185">Reference proteome</keyword>
<dbReference type="REBASE" id="21035">
    <property type="entry name" value="M.KolORF62P"/>
</dbReference>
<protein>
    <submittedName>
        <fullName evidence="7">DNA methylase N-4/N-6 domain protein</fullName>
    </submittedName>
</protein>